<evidence type="ECO:0000313" key="2">
    <source>
        <dbReference type="Proteomes" id="UP000317982"/>
    </source>
</evidence>
<dbReference type="Proteomes" id="UP000317982">
    <property type="component" value="Unassembled WGS sequence"/>
</dbReference>
<comment type="caution">
    <text evidence="1">The sequence shown here is derived from an EMBL/GenBank/DDBJ whole genome shotgun (WGS) entry which is preliminary data.</text>
</comment>
<dbReference type="OrthoDB" id="3212365at2"/>
<gene>
    <name evidence="1" type="ORF">FL583_11620</name>
</gene>
<evidence type="ECO:0000313" key="1">
    <source>
        <dbReference type="EMBL" id="TQS45136.1"/>
    </source>
</evidence>
<sequence length="386" mass="42043">MTRYALNTDRGELIATWDTGHGPVFTPVTTSQALTRIQDTDPTLIGLHVTDLASALTLLSTRLWRLYTQPASAAPTTEVNTEGWRREQSRKAFATVVPTLTSPHLPDDPYSGSPVITTSLDPVEEAAHRAGRALYYLGDQTVTDAVAADVRAELDAVERAERGDLTGRAAQAVKLSRAGFSPVQVAAAHDILTADPLRPAGLHHLDPASAAVAAAHWLWAAARVTADTTESDSTDILVDANQIEALPYESPTQVLIDMEDGESPAAMVVTELISDAMDIAEGHTRIADELIDRLGDEPEDPEDLIDGFRRLTPLDPRRPAPDLLEDLLAGIHGCWLVYEDNADFRDPDIAEDEPDEKLAMVRDTRRKTFVLALTDFAVTERHRIGL</sequence>
<organism evidence="1 2">
    <name type="scientific">Cryptosporangium phraense</name>
    <dbReference type="NCBI Taxonomy" id="2593070"/>
    <lineage>
        <taxon>Bacteria</taxon>
        <taxon>Bacillati</taxon>
        <taxon>Actinomycetota</taxon>
        <taxon>Actinomycetes</taxon>
        <taxon>Cryptosporangiales</taxon>
        <taxon>Cryptosporangiaceae</taxon>
        <taxon>Cryptosporangium</taxon>
    </lineage>
</organism>
<name>A0A545AUX8_9ACTN</name>
<dbReference type="EMBL" id="VIRS01000006">
    <property type="protein sequence ID" value="TQS45136.1"/>
    <property type="molecule type" value="Genomic_DNA"/>
</dbReference>
<keyword evidence="2" id="KW-1185">Reference proteome</keyword>
<dbReference type="RefSeq" id="WP_142704586.1">
    <property type="nucleotide sequence ID" value="NZ_VIRS01000006.1"/>
</dbReference>
<protein>
    <submittedName>
        <fullName evidence="1">Uncharacterized protein</fullName>
    </submittedName>
</protein>
<dbReference type="InParanoid" id="A0A545AUX8"/>
<accession>A0A545AUX8</accession>
<dbReference type="AlphaFoldDB" id="A0A545AUX8"/>
<reference evidence="1 2" key="1">
    <citation type="submission" date="2019-07" db="EMBL/GenBank/DDBJ databases">
        <title>Cryptosporangium phraense sp. nov., isolated from plant litter.</title>
        <authorList>
            <person name="Suriyachadkun C."/>
        </authorList>
    </citation>
    <scope>NUCLEOTIDE SEQUENCE [LARGE SCALE GENOMIC DNA]</scope>
    <source>
        <strain evidence="1 2">A-T 5661</strain>
    </source>
</reference>
<proteinExistence type="predicted"/>